<dbReference type="HOGENOM" id="CLU_217327_0_0_6"/>
<sequence>MVRCQSLTGNIMMSTELKLALSIAGGFCMIGVVAICMVSRYAMMAA</sequence>
<evidence type="ECO:0000256" key="1">
    <source>
        <dbReference type="SAM" id="Phobius"/>
    </source>
</evidence>
<keyword evidence="1" id="KW-1133">Transmembrane helix</keyword>
<reference evidence="2 3" key="1">
    <citation type="journal article" date="2015" name="Genome Announc.">
        <title>Complete genome sequence of Vibrio alginolyticus ATCC 17749.</title>
        <authorList>
            <person name="Liu X.F."/>
            <person name="Cao Y."/>
            <person name="Zhang H.L."/>
            <person name="Chen Y.J."/>
            <person name="Hu C.J."/>
        </authorList>
    </citation>
    <scope>NUCLEOTIDE SEQUENCE [LARGE SCALE GENOMIC DNA]</scope>
    <source>
        <strain evidence="3">ATCC 17749 / DSM 2171 / NBRC 15630 / NCIMB 1903 / NCTC 12160 / XII-53</strain>
    </source>
</reference>
<evidence type="ECO:0000313" key="3">
    <source>
        <dbReference type="Proteomes" id="UP000016714"/>
    </source>
</evidence>
<organism evidence="2 3">
    <name type="scientific">Vibrio alginolyticus (strain ATCC 17749 / DSM 2171 / NBRC 15630 / NCIMB 1903 / NCTC 12160 / XII-53)</name>
    <dbReference type="NCBI Taxonomy" id="1219076"/>
    <lineage>
        <taxon>Bacteria</taxon>
        <taxon>Pseudomonadati</taxon>
        <taxon>Pseudomonadota</taxon>
        <taxon>Gammaproteobacteria</taxon>
        <taxon>Vibrionales</taxon>
        <taxon>Vibrionaceae</taxon>
        <taxon>Vibrio</taxon>
    </lineage>
</organism>
<keyword evidence="1" id="KW-0812">Transmembrane</keyword>
<gene>
    <name evidence="2" type="ORF">N646_1849</name>
</gene>
<feature type="transmembrane region" description="Helical" evidence="1">
    <location>
        <begin position="20"/>
        <end position="43"/>
    </location>
</feature>
<proteinExistence type="predicted"/>
<dbReference type="KEGG" id="vag:N646_1849"/>
<name>A0A2I3CBJ9_VIBAX</name>
<evidence type="ECO:0000313" key="2">
    <source>
        <dbReference type="EMBL" id="AGV17676.1"/>
    </source>
</evidence>
<protein>
    <submittedName>
        <fullName evidence="2">Uncharacterized protein</fullName>
    </submittedName>
</protein>
<dbReference type="AlphaFoldDB" id="A0A2I3CBJ9"/>
<accession>A0A2I3CBJ9</accession>
<dbReference type="Proteomes" id="UP000016714">
    <property type="component" value="Chromosome 1"/>
</dbReference>
<dbReference type="EMBL" id="CP006718">
    <property type="protein sequence ID" value="AGV17676.1"/>
    <property type="molecule type" value="Genomic_DNA"/>
</dbReference>
<keyword evidence="1" id="KW-0472">Membrane</keyword>